<organism evidence="1 2">
    <name type="scientific">Candidatus Kerfeldbacteria bacterium CG15_BIG_FIL_POST_REV_8_21_14_020_45_12</name>
    <dbReference type="NCBI Taxonomy" id="2014247"/>
    <lineage>
        <taxon>Bacteria</taxon>
        <taxon>Candidatus Kerfeldiibacteriota</taxon>
    </lineage>
</organism>
<evidence type="ECO:0000313" key="2">
    <source>
        <dbReference type="Proteomes" id="UP000230292"/>
    </source>
</evidence>
<dbReference type="Proteomes" id="UP000230292">
    <property type="component" value="Unassembled WGS sequence"/>
</dbReference>
<accession>A0A2M7H2Z9</accession>
<protein>
    <submittedName>
        <fullName evidence="1">Uncharacterized protein</fullName>
    </submittedName>
</protein>
<gene>
    <name evidence="1" type="ORF">COW24_04385</name>
</gene>
<dbReference type="AlphaFoldDB" id="A0A2M7H2Z9"/>
<name>A0A2M7H2Z9_9BACT</name>
<sequence length="83" mass="9274">MKNDPTVLELLRRDEEVAWQRVQVADNLKKSSRLADYCKAVAAISLIKAKSVEFTEDGRIVIVHADEPDSTLSSADLPPRPRV</sequence>
<reference evidence="1 2" key="1">
    <citation type="submission" date="2017-09" db="EMBL/GenBank/DDBJ databases">
        <title>Depth-based differentiation of microbial function through sediment-hosted aquifers and enrichment of novel symbionts in the deep terrestrial subsurface.</title>
        <authorList>
            <person name="Probst A.J."/>
            <person name="Ladd B."/>
            <person name="Jarett J.K."/>
            <person name="Geller-Mcgrath D.E."/>
            <person name="Sieber C.M."/>
            <person name="Emerson J.B."/>
            <person name="Anantharaman K."/>
            <person name="Thomas B.C."/>
            <person name="Malmstrom R."/>
            <person name="Stieglmeier M."/>
            <person name="Klingl A."/>
            <person name="Woyke T."/>
            <person name="Ryan C.M."/>
            <person name="Banfield J.F."/>
        </authorList>
    </citation>
    <scope>NUCLEOTIDE SEQUENCE [LARGE SCALE GENOMIC DNA]</scope>
    <source>
        <strain evidence="1">CG15_BIG_FIL_POST_REV_8_21_14_020_45_12</strain>
    </source>
</reference>
<evidence type="ECO:0000313" key="1">
    <source>
        <dbReference type="EMBL" id="PIW36618.1"/>
    </source>
</evidence>
<dbReference type="EMBL" id="PFGC01000045">
    <property type="protein sequence ID" value="PIW36618.1"/>
    <property type="molecule type" value="Genomic_DNA"/>
</dbReference>
<proteinExistence type="predicted"/>
<comment type="caution">
    <text evidence="1">The sequence shown here is derived from an EMBL/GenBank/DDBJ whole genome shotgun (WGS) entry which is preliminary data.</text>
</comment>